<evidence type="ECO:0000256" key="4">
    <source>
        <dbReference type="ARBA" id="ARBA00022729"/>
    </source>
</evidence>
<keyword evidence="7" id="KW-1015">Disulfide bond</keyword>
<keyword evidence="4" id="KW-0732">Signal</keyword>
<dbReference type="PANTHER" id="PTHR33938">
    <property type="entry name" value="FERULOYL ESTERASE B-RELATED"/>
    <property type="match status" value="1"/>
</dbReference>
<dbReference type="InterPro" id="IPR029058">
    <property type="entry name" value="AB_hydrolase_fold"/>
</dbReference>
<dbReference type="Pfam" id="PF07519">
    <property type="entry name" value="Tannase"/>
    <property type="match status" value="1"/>
</dbReference>
<comment type="caution">
    <text evidence="8">The sequence shown here is derived from an EMBL/GenBank/DDBJ whole genome shotgun (WGS) entry which is preliminary data.</text>
</comment>
<accession>A0ABR7PTI1</accession>
<organism evidence="8 9">
    <name type="scientific">Paraburkholderia podalyriae</name>
    <dbReference type="NCBI Taxonomy" id="1938811"/>
    <lineage>
        <taxon>Bacteria</taxon>
        <taxon>Pseudomonadati</taxon>
        <taxon>Pseudomonadota</taxon>
        <taxon>Betaproteobacteria</taxon>
        <taxon>Burkholderiales</taxon>
        <taxon>Burkholderiaceae</taxon>
        <taxon>Paraburkholderia</taxon>
    </lineage>
</organism>
<name>A0ABR7PTI1_9BURK</name>
<keyword evidence="5 8" id="KW-0378">Hydrolase</keyword>
<dbReference type="PROSITE" id="PS51257">
    <property type="entry name" value="PROKAR_LIPOPROTEIN"/>
    <property type="match status" value="1"/>
</dbReference>
<evidence type="ECO:0000256" key="1">
    <source>
        <dbReference type="ARBA" id="ARBA00006249"/>
    </source>
</evidence>
<evidence type="ECO:0000256" key="5">
    <source>
        <dbReference type="ARBA" id="ARBA00022801"/>
    </source>
</evidence>
<evidence type="ECO:0000256" key="2">
    <source>
        <dbReference type="ARBA" id="ARBA00022487"/>
    </source>
</evidence>
<dbReference type="Proteomes" id="UP000736373">
    <property type="component" value="Unassembled WGS sequence"/>
</dbReference>
<dbReference type="EMBL" id="VZQQ01000021">
    <property type="protein sequence ID" value="MBC8749574.1"/>
    <property type="molecule type" value="Genomic_DNA"/>
</dbReference>
<sequence>MLFRRGKDALKSNAAWSVVIGSSVVPVLLAGCGGGHDLSGASTSSTDPKSYATPVVVANANKSCAALVGKTIDATLLGEPSSGAVVTAAVFKPAVADAPNAASTVIVQGTPDFCQVLVDIKPVDSNASTTKAEVNLPSTWIGKSIQFGGGGTNGTLITGLDPAKQQGPETQLQLTQGYVTLGTDSGHQNAAGVPSGAFALNDESLKNYAYASYKNTHDVGVQLMQTFYNHPAKQAYYLGGSEGGREGMIMAQKYPKDFNGIVSIDPVIRLIGLWLRQLSSGQVQSTAGSWLGGKQQLIEDTVEAACDGLDGIVDHVVSNYKACKPLADAALAAKRCASGTDEGSTCFSDAQLATLRWHYDGQVIPFELANGITSYPGYLYGSEIVGGITNWSIGTTRPSATGGGGLSYSIGQTLVQYFVTKNAQADFLSFNPAAYQARLQELSAMMDMTNPDLGAFYANGGKYILREDLSDKGNGQQTGFEYYDEVVSKFGQATVDNFFAVYGATGLGHVSAGVDAGTANAPTYGTPGHIDIVAVLDDWVVNGNKPALSLTLTNRQPLPPYNVIASKPMCRYGYYPQFTGSSAAGGNLASNYTCTAL</sequence>
<comment type="similarity">
    <text evidence="1">Belongs to the tannase family.</text>
</comment>
<proteinExistence type="inferred from homology"/>
<dbReference type="SUPFAM" id="SSF53474">
    <property type="entry name" value="alpha/beta-Hydrolases"/>
    <property type="match status" value="1"/>
</dbReference>
<dbReference type="GO" id="GO:0016787">
    <property type="term" value="F:hydrolase activity"/>
    <property type="evidence" value="ECO:0007669"/>
    <property type="project" value="UniProtKB-KW"/>
</dbReference>
<dbReference type="RefSeq" id="WP_187636571.1">
    <property type="nucleotide sequence ID" value="NZ_VZQQ01000021.1"/>
</dbReference>
<keyword evidence="3" id="KW-0479">Metal-binding</keyword>
<keyword evidence="9" id="KW-1185">Reference proteome</keyword>
<dbReference type="InterPro" id="IPR011118">
    <property type="entry name" value="Tannase/feruloyl_esterase"/>
</dbReference>
<keyword evidence="2" id="KW-0719">Serine esterase</keyword>
<protein>
    <submittedName>
        <fullName evidence="8">Tannase/feruloyl esterase family alpha/beta hydrolase</fullName>
    </submittedName>
</protein>
<reference evidence="8 9" key="1">
    <citation type="submission" date="2019-09" db="EMBL/GenBank/DDBJ databases">
        <title>Paraburkholderia podalyriae sp. nov., A South African Podalyria-associated rhizobium.</title>
        <authorList>
            <person name="Mavima L."/>
            <person name="Beukes C.W."/>
            <person name="Palmer M."/>
            <person name="De Meyer S.E."/>
            <person name="James E.K."/>
            <person name="Maluk M."/>
            <person name="Avontuur J.R."/>
            <person name="Chan W.Y."/>
            <person name="Venter S.N."/>
            <person name="Steenkamp E.T."/>
        </authorList>
    </citation>
    <scope>NUCLEOTIDE SEQUENCE [LARGE SCALE GENOMIC DNA]</scope>
    <source>
        <strain evidence="8 9">WC7.3b</strain>
    </source>
</reference>
<gene>
    <name evidence="8" type="ORF">F6X42_24230</name>
</gene>
<evidence type="ECO:0000256" key="3">
    <source>
        <dbReference type="ARBA" id="ARBA00022723"/>
    </source>
</evidence>
<evidence type="ECO:0000256" key="6">
    <source>
        <dbReference type="ARBA" id="ARBA00022837"/>
    </source>
</evidence>
<evidence type="ECO:0000256" key="7">
    <source>
        <dbReference type="ARBA" id="ARBA00023157"/>
    </source>
</evidence>
<evidence type="ECO:0000313" key="9">
    <source>
        <dbReference type="Proteomes" id="UP000736373"/>
    </source>
</evidence>
<keyword evidence="6" id="KW-0106">Calcium</keyword>
<evidence type="ECO:0000313" key="8">
    <source>
        <dbReference type="EMBL" id="MBC8749574.1"/>
    </source>
</evidence>
<dbReference type="PANTHER" id="PTHR33938:SF15">
    <property type="entry name" value="FERULOYL ESTERASE B-RELATED"/>
    <property type="match status" value="1"/>
</dbReference>